<evidence type="ECO:0000313" key="2">
    <source>
        <dbReference type="EMBL" id="MBW0518251.1"/>
    </source>
</evidence>
<dbReference type="Gene3D" id="1.10.340.70">
    <property type="match status" value="1"/>
</dbReference>
<name>A0A9Q3E9B5_9BASI</name>
<dbReference type="OrthoDB" id="6154438at2759"/>
<keyword evidence="3" id="KW-1185">Reference proteome</keyword>
<organism evidence="2 3">
    <name type="scientific">Austropuccinia psidii MF-1</name>
    <dbReference type="NCBI Taxonomy" id="1389203"/>
    <lineage>
        <taxon>Eukaryota</taxon>
        <taxon>Fungi</taxon>
        <taxon>Dikarya</taxon>
        <taxon>Basidiomycota</taxon>
        <taxon>Pucciniomycotina</taxon>
        <taxon>Pucciniomycetes</taxon>
        <taxon>Pucciniales</taxon>
        <taxon>Sphaerophragmiaceae</taxon>
        <taxon>Austropuccinia</taxon>
    </lineage>
</organism>
<dbReference type="EMBL" id="AVOT02026506">
    <property type="protein sequence ID" value="MBW0518251.1"/>
    <property type="molecule type" value="Genomic_DNA"/>
</dbReference>
<dbReference type="AlphaFoldDB" id="A0A9Q3E9B5"/>
<comment type="caution">
    <text evidence="2">The sequence shown here is derived from an EMBL/GenBank/DDBJ whole genome shotgun (WGS) entry which is preliminary data.</text>
</comment>
<reference evidence="2" key="1">
    <citation type="submission" date="2021-03" db="EMBL/GenBank/DDBJ databases">
        <title>Draft genome sequence of rust myrtle Austropuccinia psidii MF-1, a brazilian biotype.</title>
        <authorList>
            <person name="Quecine M.C."/>
            <person name="Pachon D.M.R."/>
            <person name="Bonatelli M.L."/>
            <person name="Correr F.H."/>
            <person name="Franceschini L.M."/>
            <person name="Leite T.F."/>
            <person name="Margarido G.R.A."/>
            <person name="Almeida C.A."/>
            <person name="Ferrarezi J.A."/>
            <person name="Labate C.A."/>
        </authorList>
    </citation>
    <scope>NUCLEOTIDE SEQUENCE</scope>
    <source>
        <strain evidence="2">MF-1</strain>
    </source>
</reference>
<proteinExistence type="predicted"/>
<protein>
    <recommendedName>
        <fullName evidence="1">Integrase zinc-binding domain-containing protein</fullName>
    </recommendedName>
</protein>
<evidence type="ECO:0000259" key="1">
    <source>
        <dbReference type="Pfam" id="PF17921"/>
    </source>
</evidence>
<dbReference type="InterPro" id="IPR041588">
    <property type="entry name" value="Integrase_H2C2"/>
</dbReference>
<dbReference type="Pfam" id="PF17921">
    <property type="entry name" value="Integrase_H2C2"/>
    <property type="match status" value="1"/>
</dbReference>
<feature type="domain" description="Integrase zinc-binding" evidence="1">
    <location>
        <begin position="32"/>
        <end position="87"/>
    </location>
</feature>
<evidence type="ECO:0000313" key="3">
    <source>
        <dbReference type="Proteomes" id="UP000765509"/>
    </source>
</evidence>
<gene>
    <name evidence="2" type="ORF">O181_057966</name>
</gene>
<accession>A0A9Q3E9B5</accession>
<sequence>MEKAYYEGRFHLLYQILYHRTKQAGFMTLKDRTLLNTILHECHDSVVFGHLSEDRTLDRMKNCSLGPNCRNNVAEYYQTYDIFQKENRAKGNKFLIMIQIQEPKSPWEIAHMDWVTALSPGGDSIFKA</sequence>
<dbReference type="Proteomes" id="UP000765509">
    <property type="component" value="Unassembled WGS sequence"/>
</dbReference>